<dbReference type="PATRIC" id="fig|33881.3.peg.2107"/>
<dbReference type="PANTHER" id="PTHR48107">
    <property type="entry name" value="NADPH-DEPENDENT ALDEHYDE REDUCTASE-LIKE PROTEIN, CHLOROPLASTIC-RELATED"/>
    <property type="match status" value="1"/>
</dbReference>
<dbReference type="STRING" id="33881.NS184_08890"/>
<reference evidence="4 5" key="1">
    <citation type="journal article" date="2016" name="Front. Microbiol.">
        <title>Genomic Resource of Rice Seed Associated Bacteria.</title>
        <authorList>
            <person name="Midha S."/>
            <person name="Bansal K."/>
            <person name="Sharma S."/>
            <person name="Kumar N."/>
            <person name="Patil P.P."/>
            <person name="Chaudhry V."/>
            <person name="Patil P.B."/>
        </authorList>
    </citation>
    <scope>NUCLEOTIDE SEQUENCE [LARGE SCALE GENOMIC DNA]</scope>
    <source>
        <strain evidence="4 5">NS184</strain>
    </source>
</reference>
<organism evidence="4 5">
    <name type="scientific">Curtobacterium luteum</name>
    <dbReference type="NCBI Taxonomy" id="33881"/>
    <lineage>
        <taxon>Bacteria</taxon>
        <taxon>Bacillati</taxon>
        <taxon>Actinomycetota</taxon>
        <taxon>Actinomycetes</taxon>
        <taxon>Micrococcales</taxon>
        <taxon>Microbacteriaceae</taxon>
        <taxon>Curtobacterium</taxon>
    </lineage>
</organism>
<dbReference type="InterPro" id="IPR020904">
    <property type="entry name" value="Sc_DH/Rdtase_CS"/>
</dbReference>
<evidence type="ECO:0000313" key="5">
    <source>
        <dbReference type="Proteomes" id="UP000078252"/>
    </source>
</evidence>
<accession>A0A175RUR0</accession>
<dbReference type="InterPro" id="IPR036291">
    <property type="entry name" value="NAD(P)-bd_dom_sf"/>
</dbReference>
<evidence type="ECO:0000256" key="1">
    <source>
        <dbReference type="ARBA" id="ARBA00006484"/>
    </source>
</evidence>
<dbReference type="InterPro" id="IPR002347">
    <property type="entry name" value="SDR_fam"/>
</dbReference>
<dbReference type="OrthoDB" id="9809287at2"/>
<evidence type="ECO:0000256" key="3">
    <source>
        <dbReference type="SAM" id="MobiDB-lite"/>
    </source>
</evidence>
<dbReference type="RefSeq" id="WP_058725759.1">
    <property type="nucleotide sequence ID" value="NZ_LDQC01000047.1"/>
</dbReference>
<name>A0A175RUR0_9MICO</name>
<comment type="caution">
    <text evidence="4">The sequence shown here is derived from an EMBL/GenBank/DDBJ whole genome shotgun (WGS) entry which is preliminary data.</text>
</comment>
<feature type="region of interest" description="Disordered" evidence="3">
    <location>
        <begin position="1"/>
        <end position="44"/>
    </location>
</feature>
<sequence>MSTDDQAAPADQFGWADPRTRYPNVSPEPQTQAEPGLQSEMTPVPDLGEATYRGTGRLVGRKALVTGGDSGIGAAVAIAFAREGADVAIAYLPEEQSDADHVVEQIEAAGRTAVAVPGDLRDRGYAKELVERAVDGLGGLDALVSVAGKQRWQPDLLDISDEQFEATFDVNVFGLFRLVKAALPHLQPGSTITTTASMEAYKPAPDRLDYAASKGAINNFSKGLSQLLVERGIRVNVVAPGPTWTVLQPSGGVDPSTLPEFGSSESPMGRAAQPAELAPAYVFLASQESSYVAGETLNVNGGMVTP</sequence>
<evidence type="ECO:0000313" key="4">
    <source>
        <dbReference type="EMBL" id="KTR06579.1"/>
    </source>
</evidence>
<dbReference type="Gene3D" id="3.40.50.720">
    <property type="entry name" value="NAD(P)-binding Rossmann-like Domain"/>
    <property type="match status" value="1"/>
</dbReference>
<gene>
    <name evidence="4" type="ORF">NS184_08890</name>
</gene>
<dbReference type="FunFam" id="3.40.50.720:FF:000097">
    <property type="entry name" value="SDR family oxidoreductase"/>
    <property type="match status" value="1"/>
</dbReference>
<dbReference type="PANTHER" id="PTHR48107:SF16">
    <property type="entry name" value="NADPH-DEPENDENT ALDEHYDE REDUCTASE 1, CHLOROPLASTIC"/>
    <property type="match status" value="1"/>
</dbReference>
<dbReference type="EMBL" id="LDQC01000047">
    <property type="protein sequence ID" value="KTR06579.1"/>
    <property type="molecule type" value="Genomic_DNA"/>
</dbReference>
<keyword evidence="2" id="KW-0560">Oxidoreductase</keyword>
<protein>
    <submittedName>
        <fullName evidence="4">Oxidoreductase</fullName>
    </submittedName>
</protein>
<dbReference type="GO" id="GO:0016614">
    <property type="term" value="F:oxidoreductase activity, acting on CH-OH group of donors"/>
    <property type="evidence" value="ECO:0007669"/>
    <property type="project" value="UniProtKB-ARBA"/>
</dbReference>
<evidence type="ECO:0000256" key="2">
    <source>
        <dbReference type="ARBA" id="ARBA00023002"/>
    </source>
</evidence>
<dbReference type="AlphaFoldDB" id="A0A175RUR0"/>
<dbReference type="PROSITE" id="PS00061">
    <property type="entry name" value="ADH_SHORT"/>
    <property type="match status" value="1"/>
</dbReference>
<dbReference type="PRINTS" id="PR00081">
    <property type="entry name" value="GDHRDH"/>
</dbReference>
<dbReference type="SUPFAM" id="SSF51735">
    <property type="entry name" value="NAD(P)-binding Rossmann-fold domains"/>
    <property type="match status" value="1"/>
</dbReference>
<comment type="similarity">
    <text evidence="1">Belongs to the short-chain dehydrogenases/reductases (SDR) family.</text>
</comment>
<dbReference type="Pfam" id="PF13561">
    <property type="entry name" value="adh_short_C2"/>
    <property type="match status" value="1"/>
</dbReference>
<dbReference type="Proteomes" id="UP000078252">
    <property type="component" value="Unassembled WGS sequence"/>
</dbReference>
<proteinExistence type="inferred from homology"/>